<reference evidence="3" key="1">
    <citation type="submission" date="2016-11" db="EMBL/GenBank/DDBJ databases">
        <authorList>
            <person name="Varghese N."/>
            <person name="Submissions S."/>
        </authorList>
    </citation>
    <scope>NUCLEOTIDE SEQUENCE [LARGE SCALE GENOMIC DNA]</scope>
    <source>
        <strain evidence="3">DSM 100564</strain>
    </source>
</reference>
<gene>
    <name evidence="2" type="ORF">SAMN05444000_103192</name>
</gene>
<evidence type="ECO:0000256" key="1">
    <source>
        <dbReference type="SAM" id="MobiDB-lite"/>
    </source>
</evidence>
<dbReference type="RefSeq" id="WP_139280626.1">
    <property type="nucleotide sequence ID" value="NZ_FQZQ01000003.1"/>
</dbReference>
<organism evidence="2 3">
    <name type="scientific">Shimia gijangensis</name>
    <dbReference type="NCBI Taxonomy" id="1470563"/>
    <lineage>
        <taxon>Bacteria</taxon>
        <taxon>Pseudomonadati</taxon>
        <taxon>Pseudomonadota</taxon>
        <taxon>Alphaproteobacteria</taxon>
        <taxon>Rhodobacterales</taxon>
        <taxon>Roseobacteraceae</taxon>
    </lineage>
</organism>
<dbReference type="AlphaFoldDB" id="A0A1M6EFH1"/>
<dbReference type="Proteomes" id="UP000183982">
    <property type="component" value="Unassembled WGS sequence"/>
</dbReference>
<evidence type="ECO:0000313" key="3">
    <source>
        <dbReference type="Proteomes" id="UP000183982"/>
    </source>
</evidence>
<sequence>MRVLQGNRSFSQVVLGTILCLSVSIPSVGIGEGNAHSPSTYVSTQIVDMDCKELKALVKRLTKSRDRTQDEMSREKASVAKFKSKIKESNQTIHRLDAEAKKTKDSKKLRQIERKKDSAQRKLDRNLKNLRDFESIYDHSKRSLKVLNNDLRIAQKTSKNKKCK</sequence>
<proteinExistence type="predicted"/>
<feature type="region of interest" description="Disordered" evidence="1">
    <location>
        <begin position="98"/>
        <end position="123"/>
    </location>
</feature>
<keyword evidence="3" id="KW-1185">Reference proteome</keyword>
<name>A0A1M6EFH1_9RHOB</name>
<accession>A0A1M6EFH1</accession>
<dbReference type="STRING" id="1470563.SAMN05444000_103192"/>
<dbReference type="EMBL" id="FQZQ01000003">
    <property type="protein sequence ID" value="SHI84070.1"/>
    <property type="molecule type" value="Genomic_DNA"/>
</dbReference>
<protein>
    <submittedName>
        <fullName evidence="2">Uncharacterized protein</fullName>
    </submittedName>
</protein>
<evidence type="ECO:0000313" key="2">
    <source>
        <dbReference type="EMBL" id="SHI84070.1"/>
    </source>
</evidence>